<feature type="domain" description="C2 NT-type" evidence="2">
    <location>
        <begin position="15"/>
        <end position="160"/>
    </location>
</feature>
<dbReference type="EMBL" id="CAJPDS010000056">
    <property type="protein sequence ID" value="CAF9930621.1"/>
    <property type="molecule type" value="Genomic_DNA"/>
</dbReference>
<organism evidence="3 4">
    <name type="scientific">Heterodermia speciosa</name>
    <dbReference type="NCBI Taxonomy" id="116794"/>
    <lineage>
        <taxon>Eukaryota</taxon>
        <taxon>Fungi</taxon>
        <taxon>Dikarya</taxon>
        <taxon>Ascomycota</taxon>
        <taxon>Pezizomycotina</taxon>
        <taxon>Lecanoromycetes</taxon>
        <taxon>OSLEUM clade</taxon>
        <taxon>Lecanoromycetidae</taxon>
        <taxon>Caliciales</taxon>
        <taxon>Physciaceae</taxon>
        <taxon>Heterodermia</taxon>
    </lineage>
</organism>
<feature type="compositionally biased region" description="Polar residues" evidence="1">
    <location>
        <begin position="319"/>
        <end position="331"/>
    </location>
</feature>
<accession>A0A8H3G006</accession>
<gene>
    <name evidence="3" type="ORF">HETSPECPRED_007672</name>
</gene>
<evidence type="ECO:0000256" key="1">
    <source>
        <dbReference type="SAM" id="MobiDB-lite"/>
    </source>
</evidence>
<name>A0A8H3G006_9LECA</name>
<feature type="compositionally biased region" description="Basic and acidic residues" evidence="1">
    <location>
        <begin position="271"/>
        <end position="282"/>
    </location>
</feature>
<feature type="compositionally biased region" description="Polar residues" evidence="1">
    <location>
        <begin position="249"/>
        <end position="258"/>
    </location>
</feature>
<dbReference type="Proteomes" id="UP000664521">
    <property type="component" value="Unassembled WGS sequence"/>
</dbReference>
<reference evidence="3" key="1">
    <citation type="submission" date="2021-03" db="EMBL/GenBank/DDBJ databases">
        <authorList>
            <person name="Tagirdzhanova G."/>
        </authorList>
    </citation>
    <scope>NUCLEOTIDE SEQUENCE</scope>
</reference>
<dbReference type="Pfam" id="PF10358">
    <property type="entry name" value="NT-C2"/>
    <property type="match status" value="1"/>
</dbReference>
<dbReference type="InterPro" id="IPR039931">
    <property type="entry name" value="EEIG1/2-like"/>
</dbReference>
<dbReference type="PROSITE" id="PS51840">
    <property type="entry name" value="C2_NT"/>
    <property type="match status" value="1"/>
</dbReference>
<dbReference type="PANTHER" id="PTHR21456:SF1">
    <property type="entry name" value="C2 NT-TYPE DOMAIN-CONTAINING PROTEIN"/>
    <property type="match status" value="1"/>
</dbReference>
<comment type="caution">
    <text evidence="3">The sequence shown here is derived from an EMBL/GenBank/DDBJ whole genome shotgun (WGS) entry which is preliminary data.</text>
</comment>
<dbReference type="InterPro" id="IPR019448">
    <property type="entry name" value="NT-C2"/>
</dbReference>
<evidence type="ECO:0000259" key="2">
    <source>
        <dbReference type="PROSITE" id="PS51840"/>
    </source>
</evidence>
<feature type="compositionally biased region" description="Polar residues" evidence="1">
    <location>
        <begin position="298"/>
        <end position="311"/>
    </location>
</feature>
<sequence length="361" mass="40380">MANYLNRSIKSLINATVPKNRRPKFELQLKIIDLNNVPLVSGNSYVKWHLPSSTSAEHRGRTSKAIIREHKVSWEYEKTLPVRLTVDRNGMLQETEIHFEIMQEYSSGARGERIILGTIKINLAEYVEGSDDAEDGVCRRYLMQESKINSTLKISILMKQTEGDRTFVCPPLKTAAVFGGIAGIMTAEQGDPDDLGHMPSMSKKTRELGKLQDMYRRTLAASWAAQAGELPADKCIEDIFAGGDGWGGQTQNSQTPQLRPSDDSTEDRESDTDRRTVRRLDNRASSYGSLLGTKPRHSPNNSNDHSIQGAQGVSGRASIEQQVHSNANKSKPWNAKRSNEINELSAREDLRSWHISTDSRE</sequence>
<feature type="compositionally biased region" description="Basic and acidic residues" evidence="1">
    <location>
        <begin position="337"/>
        <end position="361"/>
    </location>
</feature>
<keyword evidence="4" id="KW-1185">Reference proteome</keyword>
<dbReference type="AlphaFoldDB" id="A0A8H3G006"/>
<protein>
    <recommendedName>
        <fullName evidence="2">C2 NT-type domain-containing protein</fullName>
    </recommendedName>
</protein>
<proteinExistence type="predicted"/>
<evidence type="ECO:0000313" key="4">
    <source>
        <dbReference type="Proteomes" id="UP000664521"/>
    </source>
</evidence>
<evidence type="ECO:0000313" key="3">
    <source>
        <dbReference type="EMBL" id="CAF9930621.1"/>
    </source>
</evidence>
<dbReference type="PANTHER" id="PTHR21456">
    <property type="entry name" value="FAMILY WITH SEQUENCE SIMILARITY 102"/>
    <property type="match status" value="1"/>
</dbReference>
<dbReference type="OrthoDB" id="3365224at2759"/>
<feature type="region of interest" description="Disordered" evidence="1">
    <location>
        <begin position="241"/>
        <end position="361"/>
    </location>
</feature>